<proteinExistence type="predicted"/>
<protein>
    <submittedName>
        <fullName evidence="2">Uncharacterized protein</fullName>
    </submittedName>
</protein>
<keyword evidence="3" id="KW-1185">Reference proteome</keyword>
<name>A0A165E106_9BASI</name>
<evidence type="ECO:0000256" key="1">
    <source>
        <dbReference type="SAM" id="MobiDB-lite"/>
    </source>
</evidence>
<dbReference type="InParanoid" id="A0A165E106"/>
<reference evidence="2 3" key="1">
    <citation type="journal article" date="2016" name="Mol. Biol. Evol.">
        <title>Comparative Genomics of Early-Diverging Mushroom-Forming Fungi Provides Insights into the Origins of Lignocellulose Decay Capabilities.</title>
        <authorList>
            <person name="Nagy L.G."/>
            <person name="Riley R."/>
            <person name="Tritt A."/>
            <person name="Adam C."/>
            <person name="Daum C."/>
            <person name="Floudas D."/>
            <person name="Sun H."/>
            <person name="Yadav J.S."/>
            <person name="Pangilinan J."/>
            <person name="Larsson K.H."/>
            <person name="Matsuura K."/>
            <person name="Barry K."/>
            <person name="Labutti K."/>
            <person name="Kuo R."/>
            <person name="Ohm R.A."/>
            <person name="Bhattacharya S.S."/>
            <person name="Shirouzu T."/>
            <person name="Yoshinaga Y."/>
            <person name="Martin F.M."/>
            <person name="Grigoriev I.V."/>
            <person name="Hibbett D.S."/>
        </authorList>
    </citation>
    <scope>NUCLEOTIDE SEQUENCE [LARGE SCALE GENOMIC DNA]</scope>
    <source>
        <strain evidence="2 3">HHB12733</strain>
    </source>
</reference>
<feature type="region of interest" description="Disordered" evidence="1">
    <location>
        <begin position="1"/>
        <end position="24"/>
    </location>
</feature>
<dbReference type="EMBL" id="KV424026">
    <property type="protein sequence ID" value="KZT53886.1"/>
    <property type="molecule type" value="Genomic_DNA"/>
</dbReference>
<sequence length="197" mass="22241">MVPLSLRPQPRWTDNIMSGNTKRPALTPSIEMSSLDNPDKKYLFPLTVCRDDKAFDLALTKTFKYLGDPLVIYTIEGKVLPRDIFPKFVKKNAEFLVGPQFFEFKIAYSRETTKFNTCKDHGHTKLQVFVEDYAREMLKTMDDVVLRNSKGDILDLDQTVGAAGVLPGERLICTWPATDVQMASLPGSSLYGPGRMK</sequence>
<dbReference type="Proteomes" id="UP000076842">
    <property type="component" value="Unassembled WGS sequence"/>
</dbReference>
<organism evidence="2 3">
    <name type="scientific">Calocera cornea HHB12733</name>
    <dbReference type="NCBI Taxonomy" id="1353952"/>
    <lineage>
        <taxon>Eukaryota</taxon>
        <taxon>Fungi</taxon>
        <taxon>Dikarya</taxon>
        <taxon>Basidiomycota</taxon>
        <taxon>Agaricomycotina</taxon>
        <taxon>Dacrymycetes</taxon>
        <taxon>Dacrymycetales</taxon>
        <taxon>Dacrymycetaceae</taxon>
        <taxon>Calocera</taxon>
    </lineage>
</organism>
<dbReference type="AlphaFoldDB" id="A0A165E106"/>
<accession>A0A165E106</accession>
<evidence type="ECO:0000313" key="3">
    <source>
        <dbReference type="Proteomes" id="UP000076842"/>
    </source>
</evidence>
<gene>
    <name evidence="2" type="ORF">CALCODRAFT_33975</name>
</gene>
<evidence type="ECO:0000313" key="2">
    <source>
        <dbReference type="EMBL" id="KZT53886.1"/>
    </source>
</evidence>